<dbReference type="InterPro" id="IPR005625">
    <property type="entry name" value="PepSY-ass_TM"/>
</dbReference>
<feature type="transmembrane region" description="Helical" evidence="1">
    <location>
        <begin position="196"/>
        <end position="217"/>
    </location>
</feature>
<accession>A0A853GZN6</accession>
<feature type="transmembrane region" description="Helical" evidence="1">
    <location>
        <begin position="153"/>
        <end position="175"/>
    </location>
</feature>
<reference evidence="3 4" key="1">
    <citation type="submission" date="2020-07" db="EMBL/GenBank/DDBJ databases">
        <title>Taxonomic revisions and descriptions of new bacterial species based on genomic comparisons in the high-G+C-content subgroup of the family Alcaligenaceae.</title>
        <authorList>
            <person name="Szabo A."/>
            <person name="Felfoldi T."/>
        </authorList>
    </citation>
    <scope>NUCLEOTIDE SEQUENCE [LARGE SCALE GENOMIC DNA]</scope>
    <source>
        <strain evidence="3 4">DSM 25667</strain>
    </source>
</reference>
<evidence type="ECO:0000313" key="4">
    <source>
        <dbReference type="Proteomes" id="UP000554144"/>
    </source>
</evidence>
<proteinExistence type="predicted"/>
<name>A0A853GZN6_9BURK</name>
<evidence type="ECO:0000313" key="3">
    <source>
        <dbReference type="EMBL" id="NYT85230.1"/>
    </source>
</evidence>
<feature type="domain" description="PepSY" evidence="2">
    <location>
        <begin position="62"/>
        <end position="120"/>
    </location>
</feature>
<evidence type="ECO:0000259" key="2">
    <source>
        <dbReference type="Pfam" id="PF03413"/>
    </source>
</evidence>
<comment type="caution">
    <text evidence="3">The sequence shown here is derived from an EMBL/GenBank/DDBJ whole genome shotgun (WGS) entry which is preliminary data.</text>
</comment>
<keyword evidence="1" id="KW-0812">Transmembrane</keyword>
<dbReference type="Pfam" id="PF03929">
    <property type="entry name" value="PepSY_TM"/>
    <property type="match status" value="1"/>
</dbReference>
<feature type="transmembrane region" description="Helical" evidence="1">
    <location>
        <begin position="342"/>
        <end position="363"/>
    </location>
</feature>
<dbReference type="PANTHER" id="PTHR34219:SF3">
    <property type="entry name" value="BLL7967 PROTEIN"/>
    <property type="match status" value="1"/>
</dbReference>
<feature type="transmembrane region" description="Helical" evidence="1">
    <location>
        <begin position="16"/>
        <end position="37"/>
    </location>
</feature>
<protein>
    <submittedName>
        <fullName evidence="3">PepSY domain-containing protein</fullName>
    </submittedName>
</protein>
<dbReference type="EMBL" id="JACCEV010000001">
    <property type="protein sequence ID" value="NYT85230.1"/>
    <property type="molecule type" value="Genomic_DNA"/>
</dbReference>
<dbReference type="Pfam" id="PF03413">
    <property type="entry name" value="PepSY"/>
    <property type="match status" value="1"/>
</dbReference>
<dbReference type="AlphaFoldDB" id="A0A853GZN6"/>
<evidence type="ECO:0000256" key="1">
    <source>
        <dbReference type="SAM" id="Phobius"/>
    </source>
</evidence>
<organism evidence="3 4">
    <name type="scientific">Pollutimonas harenae</name>
    <dbReference type="NCBI Taxonomy" id="657015"/>
    <lineage>
        <taxon>Bacteria</taxon>
        <taxon>Pseudomonadati</taxon>
        <taxon>Pseudomonadota</taxon>
        <taxon>Betaproteobacteria</taxon>
        <taxon>Burkholderiales</taxon>
        <taxon>Alcaligenaceae</taxon>
        <taxon>Pollutimonas</taxon>
    </lineage>
</organism>
<keyword evidence="1" id="KW-1133">Transmembrane helix</keyword>
<sequence length="389" mass="42709">MTAAASLKSWYWIHKWSSLVCTLFLLVICITGLPLVFHEELEHLLDDGKPYAVVAEGTPRSTLDSIVQSARQQYPGEAVQYVYMDDHEPTVYVGMAESYASDPKQHHYMRFDAHTGELLKDGDTLAAEQFTFMGLMLALHVDMFAGLPGQLFLGLMGLLFVVAIVSGVVLYGPFMKKLSFGTVRKQRSTRLKWLDLHNLLGAVTLVWATVVGVTGVINELAVPLYGLWQSTEVAELIASYKHDAPLLKHTSMDAAVTAAASAVPGNEVVSISYPGNLYATPHHYVIWTKGNTPLTGHLFTPVLVDAGTGAVTAVAHPPWYLNLLELSRPLHFGDYGGMPLKVIWVLLDLLTIIVLVSGLYLWFARRKANDARIALMVRDISAAPAPARV</sequence>
<dbReference type="PANTHER" id="PTHR34219">
    <property type="entry name" value="IRON-REGULATED INNER MEMBRANE PROTEIN-RELATED"/>
    <property type="match status" value="1"/>
</dbReference>
<keyword evidence="1" id="KW-0472">Membrane</keyword>
<dbReference type="Proteomes" id="UP000554144">
    <property type="component" value="Unassembled WGS sequence"/>
</dbReference>
<dbReference type="RefSeq" id="WP_130037158.1">
    <property type="nucleotide sequence ID" value="NZ_JACCEV010000001.1"/>
</dbReference>
<dbReference type="OrthoDB" id="9776609at2"/>
<gene>
    <name evidence="3" type="ORF">H0A62_06400</name>
</gene>
<dbReference type="InterPro" id="IPR025711">
    <property type="entry name" value="PepSY"/>
</dbReference>
<keyword evidence="4" id="KW-1185">Reference proteome</keyword>